<keyword evidence="3" id="KW-1185">Reference proteome</keyword>
<gene>
    <name evidence="2" type="ORF">LAESUDRAFT_756979</name>
</gene>
<dbReference type="GeneID" id="63829265"/>
<sequence>MIVLVVTWIKTYKFAREARSTTLAFFLLRDGTLYFSSLLALNIFEIVLALTMQFEQQPAYSYVSTFLGPISSILLTRFVLNLRRAHTTIVDSQELTHSTASEVQSTVFTSIIVGNMDADLDFNQDADTDVVDNVEEGWDWEAVEDGTRAEVQ</sequence>
<dbReference type="InParanoid" id="A0A165FSF6"/>
<protein>
    <submittedName>
        <fullName evidence="2">Uncharacterized protein</fullName>
    </submittedName>
</protein>
<evidence type="ECO:0000313" key="3">
    <source>
        <dbReference type="Proteomes" id="UP000076871"/>
    </source>
</evidence>
<dbReference type="OrthoDB" id="2756950at2759"/>
<evidence type="ECO:0000256" key="1">
    <source>
        <dbReference type="SAM" id="Phobius"/>
    </source>
</evidence>
<reference evidence="2 3" key="1">
    <citation type="journal article" date="2016" name="Mol. Biol. Evol.">
        <title>Comparative Genomics of Early-Diverging Mushroom-Forming Fungi Provides Insights into the Origins of Lignocellulose Decay Capabilities.</title>
        <authorList>
            <person name="Nagy L.G."/>
            <person name="Riley R."/>
            <person name="Tritt A."/>
            <person name="Adam C."/>
            <person name="Daum C."/>
            <person name="Floudas D."/>
            <person name="Sun H."/>
            <person name="Yadav J.S."/>
            <person name="Pangilinan J."/>
            <person name="Larsson K.H."/>
            <person name="Matsuura K."/>
            <person name="Barry K."/>
            <person name="Labutti K."/>
            <person name="Kuo R."/>
            <person name="Ohm R.A."/>
            <person name="Bhattacharya S.S."/>
            <person name="Shirouzu T."/>
            <person name="Yoshinaga Y."/>
            <person name="Martin F.M."/>
            <person name="Grigoriev I.V."/>
            <person name="Hibbett D.S."/>
        </authorList>
    </citation>
    <scope>NUCLEOTIDE SEQUENCE [LARGE SCALE GENOMIC DNA]</scope>
    <source>
        <strain evidence="2 3">93-53</strain>
    </source>
</reference>
<keyword evidence="1" id="KW-1133">Transmembrane helix</keyword>
<keyword evidence="1" id="KW-0812">Transmembrane</keyword>
<accession>A0A165FSF6</accession>
<organism evidence="2 3">
    <name type="scientific">Laetiporus sulphureus 93-53</name>
    <dbReference type="NCBI Taxonomy" id="1314785"/>
    <lineage>
        <taxon>Eukaryota</taxon>
        <taxon>Fungi</taxon>
        <taxon>Dikarya</taxon>
        <taxon>Basidiomycota</taxon>
        <taxon>Agaricomycotina</taxon>
        <taxon>Agaricomycetes</taxon>
        <taxon>Polyporales</taxon>
        <taxon>Laetiporus</taxon>
    </lineage>
</organism>
<proteinExistence type="predicted"/>
<evidence type="ECO:0000313" key="2">
    <source>
        <dbReference type="EMBL" id="KZT09354.1"/>
    </source>
</evidence>
<feature type="transmembrane region" description="Helical" evidence="1">
    <location>
        <begin position="60"/>
        <end position="80"/>
    </location>
</feature>
<dbReference type="AlphaFoldDB" id="A0A165FSF6"/>
<keyword evidence="1" id="KW-0472">Membrane</keyword>
<dbReference type="EMBL" id="KV427612">
    <property type="protein sequence ID" value="KZT09354.1"/>
    <property type="molecule type" value="Genomic_DNA"/>
</dbReference>
<name>A0A165FSF6_9APHY</name>
<dbReference type="Proteomes" id="UP000076871">
    <property type="component" value="Unassembled WGS sequence"/>
</dbReference>
<dbReference type="RefSeq" id="XP_040767094.1">
    <property type="nucleotide sequence ID" value="XM_040912237.1"/>
</dbReference>